<dbReference type="OrthoDB" id="3403733at2"/>
<dbReference type="GO" id="GO:0000976">
    <property type="term" value="F:transcription cis-regulatory region binding"/>
    <property type="evidence" value="ECO:0007669"/>
    <property type="project" value="TreeGrafter"/>
</dbReference>
<dbReference type="Pfam" id="PF00440">
    <property type="entry name" value="TetR_N"/>
    <property type="match status" value="1"/>
</dbReference>
<name>A0A3S3CP72_9NOCA</name>
<organism evidence="5 6">
    <name type="scientific">Rhodococcus spongiicola</name>
    <dbReference type="NCBI Taxonomy" id="2487352"/>
    <lineage>
        <taxon>Bacteria</taxon>
        <taxon>Bacillati</taxon>
        <taxon>Actinomycetota</taxon>
        <taxon>Actinomycetes</taxon>
        <taxon>Mycobacteriales</taxon>
        <taxon>Nocardiaceae</taxon>
        <taxon>Rhodococcus</taxon>
    </lineage>
</organism>
<sequence>MCSARAVSPDRDLNTRARIRDAAIRVFGEQGFGAGIRAVATAAGVSPGLVNHHFGSKKGLRAACDGHVLEVIASEKRDALTASDPGRMLAYMSEIEQYAPLVAYLVRSFQAGGELAESLFEDMVAGVEEYLDAAVAEGRVRPSRDPAARARYLAMNSLGTTLLFLQMHADKNGSVDYAFALRKMSDDIALPGLELYTEGLFTDSALLDAYTDRANTDTANTDTANTDTANTDTLQSSKENE</sequence>
<comment type="caution">
    <text evidence="5">The sequence shown here is derived from an EMBL/GenBank/DDBJ whole genome shotgun (WGS) entry which is preliminary data.</text>
</comment>
<evidence type="ECO:0000313" key="5">
    <source>
        <dbReference type="EMBL" id="RVW02293.1"/>
    </source>
</evidence>
<accession>A0A3S3CP72</accession>
<dbReference type="InterPro" id="IPR041484">
    <property type="entry name" value="TetR_C_25"/>
</dbReference>
<evidence type="ECO:0000259" key="4">
    <source>
        <dbReference type="PROSITE" id="PS50977"/>
    </source>
</evidence>
<gene>
    <name evidence="5" type="ORF">EF834_11795</name>
</gene>
<proteinExistence type="predicted"/>
<dbReference type="Gene3D" id="1.10.357.10">
    <property type="entry name" value="Tetracycline Repressor, domain 2"/>
    <property type="match status" value="1"/>
</dbReference>
<feature type="compositionally biased region" description="Low complexity" evidence="3">
    <location>
        <begin position="216"/>
        <end position="233"/>
    </location>
</feature>
<evidence type="ECO:0000256" key="3">
    <source>
        <dbReference type="SAM" id="MobiDB-lite"/>
    </source>
</evidence>
<keyword evidence="1 2" id="KW-0238">DNA-binding</keyword>
<dbReference type="EMBL" id="RKLN01000004">
    <property type="protein sequence ID" value="RVW02293.1"/>
    <property type="molecule type" value="Genomic_DNA"/>
</dbReference>
<reference evidence="5 6" key="1">
    <citation type="submission" date="2018-11" db="EMBL/GenBank/DDBJ databases">
        <title>Rhodococcus spongicola sp. nov. and Rhodococcus xishaensis sp. nov. from marine sponges.</title>
        <authorList>
            <person name="Li L."/>
            <person name="Lin H.W."/>
        </authorList>
    </citation>
    <scope>NUCLEOTIDE SEQUENCE [LARGE SCALE GENOMIC DNA]</scope>
    <source>
        <strain evidence="5 6">LHW50502</strain>
    </source>
</reference>
<dbReference type="InterPro" id="IPR036271">
    <property type="entry name" value="Tet_transcr_reg_TetR-rel_C_sf"/>
</dbReference>
<dbReference type="PROSITE" id="PS50977">
    <property type="entry name" value="HTH_TETR_2"/>
    <property type="match status" value="1"/>
</dbReference>
<dbReference type="InterPro" id="IPR009057">
    <property type="entry name" value="Homeodomain-like_sf"/>
</dbReference>
<dbReference type="SUPFAM" id="SSF48498">
    <property type="entry name" value="Tetracyclin repressor-like, C-terminal domain"/>
    <property type="match status" value="1"/>
</dbReference>
<dbReference type="SUPFAM" id="SSF46689">
    <property type="entry name" value="Homeodomain-like"/>
    <property type="match status" value="1"/>
</dbReference>
<dbReference type="PRINTS" id="PR00455">
    <property type="entry name" value="HTHTETR"/>
</dbReference>
<evidence type="ECO:0000313" key="6">
    <source>
        <dbReference type="Proteomes" id="UP000284333"/>
    </source>
</evidence>
<dbReference type="Proteomes" id="UP000284333">
    <property type="component" value="Unassembled WGS sequence"/>
</dbReference>
<feature type="domain" description="HTH tetR-type" evidence="4">
    <location>
        <begin position="13"/>
        <end position="72"/>
    </location>
</feature>
<dbReference type="RefSeq" id="WP_127947423.1">
    <property type="nucleotide sequence ID" value="NZ_RKLN01000004.1"/>
</dbReference>
<evidence type="ECO:0000256" key="2">
    <source>
        <dbReference type="PROSITE-ProRule" id="PRU00335"/>
    </source>
</evidence>
<dbReference type="InterPro" id="IPR050109">
    <property type="entry name" value="HTH-type_TetR-like_transc_reg"/>
</dbReference>
<protein>
    <submittedName>
        <fullName evidence="5">TetR/AcrR family transcriptional regulator</fullName>
    </submittedName>
</protein>
<dbReference type="InterPro" id="IPR001647">
    <property type="entry name" value="HTH_TetR"/>
</dbReference>
<feature type="DNA-binding region" description="H-T-H motif" evidence="2">
    <location>
        <begin position="35"/>
        <end position="54"/>
    </location>
</feature>
<keyword evidence="6" id="KW-1185">Reference proteome</keyword>
<dbReference type="PANTHER" id="PTHR30055:SF146">
    <property type="entry name" value="HTH-TYPE TRANSCRIPTIONAL DUAL REGULATOR CECR"/>
    <property type="match status" value="1"/>
</dbReference>
<dbReference type="GO" id="GO:0003700">
    <property type="term" value="F:DNA-binding transcription factor activity"/>
    <property type="evidence" value="ECO:0007669"/>
    <property type="project" value="TreeGrafter"/>
</dbReference>
<evidence type="ECO:0000256" key="1">
    <source>
        <dbReference type="ARBA" id="ARBA00023125"/>
    </source>
</evidence>
<feature type="region of interest" description="Disordered" evidence="3">
    <location>
        <begin position="216"/>
        <end position="241"/>
    </location>
</feature>
<dbReference type="AlphaFoldDB" id="A0A3S3CP72"/>
<dbReference type="PANTHER" id="PTHR30055">
    <property type="entry name" value="HTH-TYPE TRANSCRIPTIONAL REGULATOR RUTR"/>
    <property type="match status" value="1"/>
</dbReference>
<dbReference type="Pfam" id="PF17933">
    <property type="entry name" value="TetR_C_25"/>
    <property type="match status" value="1"/>
</dbReference>